<reference evidence="8" key="1">
    <citation type="journal article" date="2023" name="Commun. Biol.">
        <title>Genome analysis of Parmales, the sister group of diatoms, reveals the evolutionary specialization of diatoms from phago-mixotrophs to photoautotrophs.</title>
        <authorList>
            <person name="Ban H."/>
            <person name="Sato S."/>
            <person name="Yoshikawa S."/>
            <person name="Yamada K."/>
            <person name="Nakamura Y."/>
            <person name="Ichinomiya M."/>
            <person name="Sato N."/>
            <person name="Blanc-Mathieu R."/>
            <person name="Endo H."/>
            <person name="Kuwata A."/>
            <person name="Ogata H."/>
        </authorList>
    </citation>
    <scope>NUCLEOTIDE SEQUENCE [LARGE SCALE GENOMIC DNA]</scope>
</reference>
<sequence>MSSPEAFNNTASALFSYITSLPGCDATQLKDLADGNTLFTIMSKVSPDYFDLSTLTPTPGTNWPLRLSNLKKLVSNLTDYYTSELLMQPSLLPSIQLDLIAKSDDSKQLCDLLSVIVLALISCPSKADYIQPIMQLSPDDQGALKSVIETTMSTVTKLELQRRESLESEGEEVDFDSHGLTSDEVTALQDTVTSLTAELAKTKTDLAAAELAKDDGRAEEAERHNEKLRTLVEDLQSRLEAKEKESSSTAEELRSLKSAHDDLLDKHGTLQASQKGHLDELEILRSKSLQLTKAEAQLAKAKSKIEEMEPTLVRVAELERKGGEYLDKILKLEEETKQVPVLQKKSDASKASQIAAEKAAHDFETKLKAKAAQVDQLKSQLQTASTTSKMFETELSNLKATRSESVDSPPPAGVLPPPPSAEVTEKLARLEFENTTLKKELASHASASGGGPSQEDLEAAVRKQGLATADAEKAQAEVASLRAELKEVQAMGEGRQKDLEATRATLRDAKKALEESKAKEEQIKKERGEGEESNKRREEEVEQLRKREEKQKGEIDSFKEAVAKLTASLKTSSSTISKLKSDRLNIEAYTKQTITRFQDKYLVALQGCRQKVKDERARAEGLEERMERDKASQKREERLLSATIYELGLRIMSERMKS</sequence>
<protein>
    <recommendedName>
        <fullName evidence="6">HOOK N-terminal domain-containing protein</fullName>
    </recommendedName>
</protein>
<dbReference type="GO" id="GO:0031122">
    <property type="term" value="P:cytoplasmic microtubule organization"/>
    <property type="evidence" value="ECO:0007669"/>
    <property type="project" value="TreeGrafter"/>
</dbReference>
<feature type="domain" description="HOOK N-terminal" evidence="6">
    <location>
        <begin position="27"/>
        <end position="142"/>
    </location>
</feature>
<dbReference type="Gene3D" id="1.10.418.10">
    <property type="entry name" value="Calponin-like domain"/>
    <property type="match status" value="1"/>
</dbReference>
<evidence type="ECO:0000313" key="7">
    <source>
        <dbReference type="EMBL" id="GMI47598.1"/>
    </source>
</evidence>
<evidence type="ECO:0000259" key="6">
    <source>
        <dbReference type="Pfam" id="PF19047"/>
    </source>
</evidence>
<dbReference type="EMBL" id="BRYA01000351">
    <property type="protein sequence ID" value="GMI47598.1"/>
    <property type="molecule type" value="Genomic_DNA"/>
</dbReference>
<keyword evidence="3 4" id="KW-0175">Coiled coil</keyword>
<comment type="caution">
    <text evidence="7">The sequence shown here is derived from an EMBL/GenBank/DDBJ whole genome shotgun (WGS) entry which is preliminary data.</text>
</comment>
<dbReference type="PANTHER" id="PTHR18947:SF28">
    <property type="entry name" value="GIRDIN, ISOFORM A"/>
    <property type="match status" value="1"/>
</dbReference>
<dbReference type="Proteomes" id="UP001165065">
    <property type="component" value="Unassembled WGS sequence"/>
</dbReference>
<dbReference type="GO" id="GO:0005737">
    <property type="term" value="C:cytoplasm"/>
    <property type="evidence" value="ECO:0007669"/>
    <property type="project" value="UniProtKB-SubCell"/>
</dbReference>
<evidence type="ECO:0000256" key="2">
    <source>
        <dbReference type="ARBA" id="ARBA00022490"/>
    </source>
</evidence>
<accession>A0A9W7GP88</accession>
<evidence type="ECO:0000256" key="1">
    <source>
        <dbReference type="ARBA" id="ARBA00004496"/>
    </source>
</evidence>
<feature type="coiled-coil region" evidence="4">
    <location>
        <begin position="605"/>
        <end position="639"/>
    </location>
</feature>
<feature type="coiled-coil region" evidence="4">
    <location>
        <begin position="284"/>
        <end position="335"/>
    </location>
</feature>
<name>A0A9W7GP88_9STRA</name>
<feature type="region of interest" description="Disordered" evidence="5">
    <location>
        <begin position="511"/>
        <end position="550"/>
    </location>
</feature>
<evidence type="ECO:0000313" key="8">
    <source>
        <dbReference type="Proteomes" id="UP001165065"/>
    </source>
</evidence>
<dbReference type="GO" id="GO:0051959">
    <property type="term" value="F:dynein light intermediate chain binding"/>
    <property type="evidence" value="ECO:0007669"/>
    <property type="project" value="TreeGrafter"/>
</dbReference>
<keyword evidence="2" id="KW-0963">Cytoplasm</keyword>
<dbReference type="GO" id="GO:0030705">
    <property type="term" value="P:cytoskeleton-dependent intracellular transport"/>
    <property type="evidence" value="ECO:0007669"/>
    <property type="project" value="InterPro"/>
</dbReference>
<evidence type="ECO:0000256" key="4">
    <source>
        <dbReference type="SAM" id="Coils"/>
    </source>
</evidence>
<feature type="coiled-coil region" evidence="4">
    <location>
        <begin position="218"/>
        <end position="259"/>
    </location>
</feature>
<dbReference type="InterPro" id="IPR036872">
    <property type="entry name" value="CH_dom_sf"/>
</dbReference>
<organism evidence="7 8">
    <name type="scientific">Triparma columacea</name>
    <dbReference type="NCBI Taxonomy" id="722753"/>
    <lineage>
        <taxon>Eukaryota</taxon>
        <taxon>Sar</taxon>
        <taxon>Stramenopiles</taxon>
        <taxon>Ochrophyta</taxon>
        <taxon>Bolidophyceae</taxon>
        <taxon>Parmales</taxon>
        <taxon>Triparmaceae</taxon>
        <taxon>Triparma</taxon>
    </lineage>
</organism>
<keyword evidence="8" id="KW-1185">Reference proteome</keyword>
<feature type="region of interest" description="Disordered" evidence="5">
    <location>
        <begin position="400"/>
        <end position="421"/>
    </location>
</feature>
<gene>
    <name evidence="7" type="ORF">TrCOL_g4657</name>
</gene>
<feature type="region of interest" description="Disordered" evidence="5">
    <location>
        <begin position="438"/>
        <end position="470"/>
    </location>
</feature>
<dbReference type="GO" id="GO:0008017">
    <property type="term" value="F:microtubule binding"/>
    <property type="evidence" value="ECO:0007669"/>
    <property type="project" value="TreeGrafter"/>
</dbReference>
<dbReference type="CDD" id="cd22211">
    <property type="entry name" value="HkD_SF"/>
    <property type="match status" value="1"/>
</dbReference>
<evidence type="ECO:0000256" key="3">
    <source>
        <dbReference type="ARBA" id="ARBA00023054"/>
    </source>
</evidence>
<feature type="compositionally biased region" description="Pro residues" evidence="5">
    <location>
        <begin position="408"/>
        <end position="420"/>
    </location>
</feature>
<dbReference type="InterPro" id="IPR043936">
    <property type="entry name" value="HOOK_N"/>
</dbReference>
<dbReference type="OrthoDB" id="202023at2759"/>
<comment type="subcellular location">
    <subcellularLocation>
        <location evidence="1">Cytoplasm</location>
    </subcellularLocation>
</comment>
<dbReference type="PANTHER" id="PTHR18947">
    <property type="entry name" value="HOOK PROTEINS"/>
    <property type="match status" value="1"/>
</dbReference>
<proteinExistence type="predicted"/>
<dbReference type="Pfam" id="PF19047">
    <property type="entry name" value="HOOK_N"/>
    <property type="match status" value="1"/>
</dbReference>
<dbReference type="AlphaFoldDB" id="A0A9W7GP88"/>
<dbReference type="GO" id="GO:0005815">
    <property type="term" value="C:microtubule organizing center"/>
    <property type="evidence" value="ECO:0007669"/>
    <property type="project" value="TreeGrafter"/>
</dbReference>
<evidence type="ECO:0000256" key="5">
    <source>
        <dbReference type="SAM" id="MobiDB-lite"/>
    </source>
</evidence>
<dbReference type="SUPFAM" id="SSF116907">
    <property type="entry name" value="Hook domain"/>
    <property type="match status" value="1"/>
</dbReference>
<feature type="coiled-coil region" evidence="4">
    <location>
        <begin position="360"/>
        <end position="387"/>
    </location>
</feature>